<dbReference type="PANTHER" id="PTHR11851">
    <property type="entry name" value="METALLOPROTEASE"/>
    <property type="match status" value="1"/>
</dbReference>
<dbReference type="Pfam" id="PF05193">
    <property type="entry name" value="Peptidase_M16_C"/>
    <property type="match status" value="1"/>
</dbReference>
<evidence type="ECO:0000313" key="6">
    <source>
        <dbReference type="EMBL" id="MBB4265738.1"/>
    </source>
</evidence>
<dbReference type="InterPro" id="IPR007863">
    <property type="entry name" value="Peptidase_M16_C"/>
</dbReference>
<sequence>MTPSEIRQTRLPNGLRVLTDPMDTVETVSVGVWADVGARHEPAEINGVCHMLEHMAFKGTRRRSALDIAVEMEDVGGHMNAYTSREHTAFYAKMLREDLPLAVDILADILQHSVFDPEELERERGVVVQEICQSLDTPDDIVFDHFQATAYGEQSLGRPVLGTVDSVRRLDSGIVGGFQHTHYSPERLVVTAAGRVDHDALVDLVTAQFVDLTAQAPDSGQPARYTGGEHREARDVEQVHVVLGFEGVAYDDPDYYATAILATLLGGGMSSRLFQEVREKRGLAYTVSAYATSYVDGGLFTLYAGTGPEDVAALTPVLCDEIAKVRASVAAAEVARARAQLRAGILMGQESTGGRCEQLARQVLVYGRPISNEEVLAGLEAVDEAAVLRVAGRIFATAPTLAALGTLDGMEPLERIRARL</sequence>
<name>A0A7W6RD46_9PROT</name>
<evidence type="ECO:0000256" key="1">
    <source>
        <dbReference type="ARBA" id="ARBA00001947"/>
    </source>
</evidence>
<reference evidence="6 7" key="1">
    <citation type="submission" date="2020-08" db="EMBL/GenBank/DDBJ databases">
        <title>Genome sequencing of Purple Non-Sulfur Bacteria from various extreme environments.</title>
        <authorList>
            <person name="Mayer M."/>
        </authorList>
    </citation>
    <scope>NUCLEOTIDE SEQUENCE [LARGE SCALE GENOMIC DNA]</scope>
    <source>
        <strain evidence="6 7">JA131</strain>
    </source>
</reference>
<comment type="similarity">
    <text evidence="2">Belongs to the peptidase M16 family.</text>
</comment>
<accession>A0A7W6RD46</accession>
<dbReference type="RefSeq" id="WP_184043404.1">
    <property type="nucleotide sequence ID" value="NZ_JACIGK010000008.1"/>
</dbReference>
<dbReference type="Gene3D" id="3.30.830.10">
    <property type="entry name" value="Metalloenzyme, LuxS/M16 peptidase-like"/>
    <property type="match status" value="2"/>
</dbReference>
<dbReference type="Pfam" id="PF00675">
    <property type="entry name" value="Peptidase_M16"/>
    <property type="match status" value="1"/>
</dbReference>
<protein>
    <submittedName>
        <fullName evidence="6">Putative Zn-dependent peptidase</fullName>
    </submittedName>
</protein>
<evidence type="ECO:0000259" key="4">
    <source>
        <dbReference type="Pfam" id="PF00675"/>
    </source>
</evidence>
<gene>
    <name evidence="6" type="ORF">GGD89_001362</name>
</gene>
<organism evidence="6 7">
    <name type="scientific">Roseospira visakhapatnamensis</name>
    <dbReference type="NCBI Taxonomy" id="390880"/>
    <lineage>
        <taxon>Bacteria</taxon>
        <taxon>Pseudomonadati</taxon>
        <taxon>Pseudomonadota</taxon>
        <taxon>Alphaproteobacteria</taxon>
        <taxon>Rhodospirillales</taxon>
        <taxon>Rhodospirillaceae</taxon>
        <taxon>Roseospira</taxon>
    </lineage>
</organism>
<dbReference type="FunFam" id="3.30.830.10:FF:000008">
    <property type="entry name" value="Mitochondrial-processing peptidase subunit beta"/>
    <property type="match status" value="1"/>
</dbReference>
<proteinExistence type="inferred from homology"/>
<dbReference type="PANTHER" id="PTHR11851:SF49">
    <property type="entry name" value="MITOCHONDRIAL-PROCESSING PEPTIDASE SUBUNIT ALPHA"/>
    <property type="match status" value="1"/>
</dbReference>
<evidence type="ECO:0000256" key="3">
    <source>
        <dbReference type="ARBA" id="ARBA00023049"/>
    </source>
</evidence>
<keyword evidence="7" id="KW-1185">Reference proteome</keyword>
<comment type="caution">
    <text evidence="6">The sequence shown here is derived from an EMBL/GenBank/DDBJ whole genome shotgun (WGS) entry which is preliminary data.</text>
</comment>
<feature type="domain" description="Peptidase M16 N-terminal" evidence="4">
    <location>
        <begin position="17"/>
        <end position="163"/>
    </location>
</feature>
<dbReference type="EMBL" id="JACIGK010000008">
    <property type="protein sequence ID" value="MBB4265738.1"/>
    <property type="molecule type" value="Genomic_DNA"/>
</dbReference>
<dbReference type="InterPro" id="IPR011249">
    <property type="entry name" value="Metalloenz_LuxS/M16"/>
</dbReference>
<dbReference type="GO" id="GO:0046872">
    <property type="term" value="F:metal ion binding"/>
    <property type="evidence" value="ECO:0007669"/>
    <property type="project" value="InterPro"/>
</dbReference>
<keyword evidence="3" id="KW-0645">Protease</keyword>
<keyword evidence="3" id="KW-0482">Metalloprotease</keyword>
<dbReference type="Proteomes" id="UP000554286">
    <property type="component" value="Unassembled WGS sequence"/>
</dbReference>
<dbReference type="InterPro" id="IPR011765">
    <property type="entry name" value="Pept_M16_N"/>
</dbReference>
<evidence type="ECO:0000259" key="5">
    <source>
        <dbReference type="Pfam" id="PF05193"/>
    </source>
</evidence>
<dbReference type="SUPFAM" id="SSF63411">
    <property type="entry name" value="LuxS/MPP-like metallohydrolase"/>
    <property type="match status" value="2"/>
</dbReference>
<keyword evidence="3" id="KW-0378">Hydrolase</keyword>
<comment type="cofactor">
    <cofactor evidence="1">
        <name>Zn(2+)</name>
        <dbReference type="ChEBI" id="CHEBI:29105"/>
    </cofactor>
</comment>
<feature type="domain" description="Peptidase M16 C-terminal" evidence="5">
    <location>
        <begin position="178"/>
        <end position="341"/>
    </location>
</feature>
<dbReference type="AlphaFoldDB" id="A0A7W6RD46"/>
<evidence type="ECO:0000256" key="2">
    <source>
        <dbReference type="ARBA" id="ARBA00007261"/>
    </source>
</evidence>
<dbReference type="InterPro" id="IPR050361">
    <property type="entry name" value="MPP/UQCRC_Complex"/>
</dbReference>
<evidence type="ECO:0000313" key="7">
    <source>
        <dbReference type="Proteomes" id="UP000554286"/>
    </source>
</evidence>
<dbReference type="GO" id="GO:0008237">
    <property type="term" value="F:metallopeptidase activity"/>
    <property type="evidence" value="ECO:0007669"/>
    <property type="project" value="UniProtKB-KW"/>
</dbReference>